<organism evidence="3 4">
    <name type="scientific">Colwellia psychrerythraea</name>
    <name type="common">Vibrio psychroerythus</name>
    <dbReference type="NCBI Taxonomy" id="28229"/>
    <lineage>
        <taxon>Bacteria</taxon>
        <taxon>Pseudomonadati</taxon>
        <taxon>Pseudomonadota</taxon>
        <taxon>Gammaproteobacteria</taxon>
        <taxon>Alteromonadales</taxon>
        <taxon>Colwelliaceae</taxon>
        <taxon>Colwellia</taxon>
    </lineage>
</organism>
<protein>
    <recommendedName>
        <fullName evidence="5">HupE/UreJ protein</fullName>
    </recommendedName>
</protein>
<proteinExistence type="predicted"/>
<evidence type="ECO:0008006" key="5">
    <source>
        <dbReference type="Google" id="ProtNLM"/>
    </source>
</evidence>
<feature type="transmembrane region" description="Helical" evidence="1">
    <location>
        <begin position="128"/>
        <end position="147"/>
    </location>
</feature>
<feature type="signal peptide" evidence="2">
    <location>
        <begin position="1"/>
        <end position="19"/>
    </location>
</feature>
<feature type="chain" id="PRO_5012169971" description="HupE/UreJ protein" evidence="2">
    <location>
        <begin position="20"/>
        <end position="332"/>
    </location>
</feature>
<accession>A0A1Y5EG08</accession>
<name>A0A1Y5EG08_COLPS</name>
<sequence>MFILVSLYVFQILLSTAHADEYRPAYLALKQTTENTFDVVWKLPSTKQNQALNLNVKFPKKTKLIKPKSIRPAGVAIIEQFSISNESGLIGSDITISGLKNAPTEVLVRIQWQSGVTETARLDASKTGFTVVGTPSILYVVKTYLTFGFEHILEGFDHLLFVACLIFIAGTWRRILITITGFTVAHSITLTLSALGLVHLPIIAIESVIALSIVFLAREIMIKNEQTLTWRFPIAVSASFGLLHGFGFASALSEIGLPQTEIPAALLAFNIGVELGQIAFVAVLVLSAKLIKKLCFSTTIVAESKFRKLEQSGALAIGVVSMYWVLERISGF</sequence>
<dbReference type="EMBL" id="MAAF01000047">
    <property type="protein sequence ID" value="OUR81340.1"/>
    <property type="molecule type" value="Genomic_DNA"/>
</dbReference>
<evidence type="ECO:0000313" key="4">
    <source>
        <dbReference type="Proteomes" id="UP000243053"/>
    </source>
</evidence>
<keyword evidence="1" id="KW-0472">Membrane</keyword>
<feature type="transmembrane region" description="Helical" evidence="1">
    <location>
        <begin position="228"/>
        <end position="252"/>
    </location>
</feature>
<dbReference type="InterPro" id="IPR032809">
    <property type="entry name" value="Put_HupE_UreJ"/>
</dbReference>
<comment type="caution">
    <text evidence="3">The sequence shown here is derived from an EMBL/GenBank/DDBJ whole genome shotgun (WGS) entry which is preliminary data.</text>
</comment>
<evidence type="ECO:0000256" key="1">
    <source>
        <dbReference type="SAM" id="Phobius"/>
    </source>
</evidence>
<evidence type="ECO:0000256" key="2">
    <source>
        <dbReference type="SAM" id="SignalP"/>
    </source>
</evidence>
<gene>
    <name evidence="3" type="ORF">A9Q75_07790</name>
</gene>
<evidence type="ECO:0000313" key="3">
    <source>
        <dbReference type="EMBL" id="OUR81340.1"/>
    </source>
</evidence>
<keyword evidence="2" id="KW-0732">Signal</keyword>
<feature type="transmembrane region" description="Helical" evidence="1">
    <location>
        <begin position="159"/>
        <end position="182"/>
    </location>
</feature>
<feature type="transmembrane region" description="Helical" evidence="1">
    <location>
        <begin position="194"/>
        <end position="216"/>
    </location>
</feature>
<reference evidence="4" key="1">
    <citation type="journal article" date="2017" name="Proc. Natl. Acad. Sci. U.S.A.">
        <title>Simulation of Deepwater Horizon oil plume reveals substrate specialization within a complex community of hydrocarbon degraders.</title>
        <authorList>
            <person name="Hu P."/>
            <person name="Dubinsky E.A."/>
            <person name="Probst A.J."/>
            <person name="Wang J."/>
            <person name="Sieber C.M.K."/>
            <person name="Tom L.M."/>
            <person name="Gardinali P."/>
            <person name="Banfield J.F."/>
            <person name="Atlas R.M."/>
            <person name="Andersen G.L."/>
        </authorList>
    </citation>
    <scope>NUCLEOTIDE SEQUENCE [LARGE SCALE GENOMIC DNA]</scope>
</reference>
<keyword evidence="1" id="KW-0812">Transmembrane</keyword>
<dbReference type="Proteomes" id="UP000243053">
    <property type="component" value="Unassembled WGS sequence"/>
</dbReference>
<feature type="transmembrane region" description="Helical" evidence="1">
    <location>
        <begin position="264"/>
        <end position="288"/>
    </location>
</feature>
<keyword evidence="1" id="KW-1133">Transmembrane helix</keyword>
<dbReference type="AlphaFoldDB" id="A0A1Y5EG08"/>
<dbReference type="Pfam" id="PF13795">
    <property type="entry name" value="HupE_UreJ_2"/>
    <property type="match status" value="1"/>
</dbReference>